<dbReference type="InterPro" id="IPR017932">
    <property type="entry name" value="GATase_2_dom"/>
</dbReference>
<feature type="binding site" evidence="9">
    <location>
        <position position="280"/>
    </location>
    <ligand>
        <name>ATP</name>
        <dbReference type="ChEBI" id="CHEBI:30616"/>
    </ligand>
</feature>
<dbReference type="Gene3D" id="3.60.20.10">
    <property type="entry name" value="Glutamine Phosphoribosylpyrophosphate, subunit 1, domain 1"/>
    <property type="match status" value="1"/>
</dbReference>
<dbReference type="EMBL" id="LBTI01000002">
    <property type="protein sequence ID" value="KKQ38072.1"/>
    <property type="molecule type" value="Genomic_DNA"/>
</dbReference>
<keyword evidence="6 8" id="KW-0315">Glutamine amidotransferase</keyword>
<dbReference type="SUPFAM" id="SSF52402">
    <property type="entry name" value="Adenine nucleotide alpha hydrolases-like"/>
    <property type="match status" value="1"/>
</dbReference>
<name>A0A0G0H7E7_9BACT</name>
<evidence type="ECO:0000256" key="8">
    <source>
        <dbReference type="PIRSR" id="PIRSR001589-1"/>
    </source>
</evidence>
<evidence type="ECO:0000256" key="7">
    <source>
        <dbReference type="ARBA" id="ARBA00048741"/>
    </source>
</evidence>
<dbReference type="GO" id="GO:0006529">
    <property type="term" value="P:asparagine biosynthetic process"/>
    <property type="evidence" value="ECO:0007669"/>
    <property type="project" value="UniProtKB-KW"/>
</dbReference>
<dbReference type="InterPro" id="IPR051786">
    <property type="entry name" value="ASN_synthetase/amidase"/>
</dbReference>
<protein>
    <recommendedName>
        <fullName evidence="3">asparagine synthase (glutamine-hydrolyzing)</fullName>
        <ecNumber evidence="3">6.3.5.4</ecNumber>
    </recommendedName>
</protein>
<reference evidence="12 13" key="1">
    <citation type="journal article" date="2015" name="Nature">
        <title>rRNA introns, odd ribosomes, and small enigmatic genomes across a large radiation of phyla.</title>
        <authorList>
            <person name="Brown C.T."/>
            <person name="Hug L.A."/>
            <person name="Thomas B.C."/>
            <person name="Sharon I."/>
            <person name="Castelle C.J."/>
            <person name="Singh A."/>
            <person name="Wilkins M.J."/>
            <person name="Williams K.H."/>
            <person name="Banfield J.F."/>
        </authorList>
    </citation>
    <scope>NUCLEOTIDE SEQUENCE [LARGE SCALE GENOMIC DNA]</scope>
</reference>
<dbReference type="STRING" id="1618545.US53_C0002G0007"/>
<dbReference type="PROSITE" id="PS51278">
    <property type="entry name" value="GATASE_TYPE_2"/>
    <property type="match status" value="1"/>
</dbReference>
<dbReference type="GO" id="GO:0005524">
    <property type="term" value="F:ATP binding"/>
    <property type="evidence" value="ECO:0007669"/>
    <property type="project" value="UniProtKB-KW"/>
</dbReference>
<keyword evidence="8" id="KW-0028">Amino-acid biosynthesis</keyword>
<dbReference type="InterPro" id="IPR006426">
    <property type="entry name" value="Asn_synth_AEB"/>
</dbReference>
<dbReference type="CDD" id="cd00712">
    <property type="entry name" value="AsnB"/>
    <property type="match status" value="1"/>
</dbReference>
<feature type="domain" description="Glutamine amidotransferase type-2" evidence="11">
    <location>
        <begin position="2"/>
        <end position="213"/>
    </location>
</feature>
<proteinExistence type="inferred from homology"/>
<comment type="catalytic activity">
    <reaction evidence="7">
        <text>L-aspartate + L-glutamine + ATP + H2O = L-asparagine + L-glutamate + AMP + diphosphate + H(+)</text>
        <dbReference type="Rhea" id="RHEA:12228"/>
        <dbReference type="ChEBI" id="CHEBI:15377"/>
        <dbReference type="ChEBI" id="CHEBI:15378"/>
        <dbReference type="ChEBI" id="CHEBI:29985"/>
        <dbReference type="ChEBI" id="CHEBI:29991"/>
        <dbReference type="ChEBI" id="CHEBI:30616"/>
        <dbReference type="ChEBI" id="CHEBI:33019"/>
        <dbReference type="ChEBI" id="CHEBI:58048"/>
        <dbReference type="ChEBI" id="CHEBI:58359"/>
        <dbReference type="ChEBI" id="CHEBI:456215"/>
        <dbReference type="EC" id="6.3.5.4"/>
    </reaction>
</comment>
<dbReference type="CDD" id="cd01991">
    <property type="entry name" value="Asn_synthase_B_C"/>
    <property type="match status" value="1"/>
</dbReference>
<evidence type="ECO:0000256" key="10">
    <source>
        <dbReference type="PIRSR" id="PIRSR001589-3"/>
    </source>
</evidence>
<evidence type="ECO:0000256" key="3">
    <source>
        <dbReference type="ARBA" id="ARBA00012737"/>
    </source>
</evidence>
<feature type="binding site" evidence="9">
    <location>
        <position position="100"/>
    </location>
    <ligand>
        <name>L-glutamine</name>
        <dbReference type="ChEBI" id="CHEBI:58359"/>
    </ligand>
</feature>
<evidence type="ECO:0000256" key="9">
    <source>
        <dbReference type="PIRSR" id="PIRSR001589-2"/>
    </source>
</evidence>
<dbReference type="Pfam" id="PF13537">
    <property type="entry name" value="GATase_7"/>
    <property type="match status" value="1"/>
</dbReference>
<dbReference type="GO" id="GO:0004066">
    <property type="term" value="F:asparagine synthase (glutamine-hydrolyzing) activity"/>
    <property type="evidence" value="ECO:0007669"/>
    <property type="project" value="UniProtKB-EC"/>
</dbReference>
<dbReference type="Proteomes" id="UP000034591">
    <property type="component" value="Unassembled WGS sequence"/>
</dbReference>
<dbReference type="PANTHER" id="PTHR43284">
    <property type="entry name" value="ASPARAGINE SYNTHETASE (GLUTAMINE-HYDROLYZING)"/>
    <property type="match status" value="1"/>
</dbReference>
<evidence type="ECO:0000256" key="2">
    <source>
        <dbReference type="ARBA" id="ARBA00005752"/>
    </source>
</evidence>
<dbReference type="PANTHER" id="PTHR43284:SF1">
    <property type="entry name" value="ASPARAGINE SYNTHETASE"/>
    <property type="match status" value="1"/>
</dbReference>
<sequence length="612" mass="70027">MCGITGYVDYECKVDPNILGKMTKAIVYRGPDSSGEYVNDDKSAGLGIRRLSIIDLSTGDQPIKNEDGSVVVVFNGEIYGYKNLRDDLLRKGHKLKTKSDTEVLVHLYEEYGEGMVAKLNGMFAFAIWDEKKRRMFIARDRSGIKPLYYSVIGKKLFFGSEPKTILECPGYKKGVDSTGLSSFFYLGYILGSSSIYSNIFRLKPGNILIFDKSGIKIKKYFDIKTKKDYPQSSLDMLLNKAVEKQLIADVPVGVFLSGGLDSSIIASYISKYEKLKSFSIGFSEKGFDESKHAYYVAKKLGTEHHSDEFSPKDVLSIFDEISSKLDEPFADASLFPTYKVSKLARKYVKVVLSGDGGDELFGGYPIYQAHILARYLNFLPNFTYDVLRNIIDSIPDIFFDLIPTSFKEYPKKRLAKIILSGMKKGNPQDRHLYWMRTFFLGNEFLGNTYDRKHNSKSDNWKKLSPSITGQSIDFNTYLPDDFFFKVDRAAMYNSLEVRVPFLDNDVLNYAFSTRKPHVNLLQTKIQLRKLLQDRLPDVARRPKKGFGIPLEKWLRSDLKDFAYSKLKSRRLNDYVSKNKVLKIWGEHQKSETNHSGTIWQLVIFSAWLDNWS</sequence>
<dbReference type="InterPro" id="IPR033738">
    <property type="entry name" value="AsnB_N"/>
</dbReference>
<comment type="similarity">
    <text evidence="2">Belongs to the asparagine synthetase family.</text>
</comment>
<evidence type="ECO:0000313" key="12">
    <source>
        <dbReference type="EMBL" id="KKQ38072.1"/>
    </source>
</evidence>
<feature type="active site" description="For GATase activity" evidence="8">
    <location>
        <position position="2"/>
    </location>
</feature>
<dbReference type="SUPFAM" id="SSF56235">
    <property type="entry name" value="N-terminal nucleophile aminohydrolases (Ntn hydrolases)"/>
    <property type="match status" value="1"/>
</dbReference>
<evidence type="ECO:0000256" key="5">
    <source>
        <dbReference type="ARBA" id="ARBA00022840"/>
    </source>
</evidence>
<dbReference type="InterPro" id="IPR001962">
    <property type="entry name" value="Asn_synthase"/>
</dbReference>
<gene>
    <name evidence="12" type="ORF">US53_C0002G0007</name>
</gene>
<accession>A0A0G0H7E7</accession>
<dbReference type="GO" id="GO:0005829">
    <property type="term" value="C:cytosol"/>
    <property type="evidence" value="ECO:0007669"/>
    <property type="project" value="TreeGrafter"/>
</dbReference>
<evidence type="ECO:0000313" key="13">
    <source>
        <dbReference type="Proteomes" id="UP000034591"/>
    </source>
</evidence>
<organism evidence="12 13">
    <name type="scientific">Candidatus Woesebacteria bacterium GW2011_GWA1_37_7</name>
    <dbReference type="NCBI Taxonomy" id="1618545"/>
    <lineage>
        <taxon>Bacteria</taxon>
        <taxon>Candidatus Woeseibacteriota</taxon>
    </lineage>
</organism>
<comment type="caution">
    <text evidence="12">The sequence shown here is derived from an EMBL/GenBank/DDBJ whole genome shotgun (WGS) entry which is preliminary data.</text>
</comment>
<evidence type="ECO:0000256" key="4">
    <source>
        <dbReference type="ARBA" id="ARBA00022741"/>
    </source>
</evidence>
<dbReference type="Gene3D" id="3.40.50.620">
    <property type="entry name" value="HUPs"/>
    <property type="match status" value="1"/>
</dbReference>
<dbReference type="PIRSF" id="PIRSF001589">
    <property type="entry name" value="Asn_synthetase_glu-h"/>
    <property type="match status" value="1"/>
</dbReference>
<feature type="site" description="Important for beta-aspartyl-AMP intermediate formation" evidence="10">
    <location>
        <position position="355"/>
    </location>
</feature>
<keyword evidence="4 9" id="KW-0547">Nucleotide-binding</keyword>
<evidence type="ECO:0000259" key="11">
    <source>
        <dbReference type="PROSITE" id="PS51278"/>
    </source>
</evidence>
<dbReference type="Pfam" id="PF00733">
    <property type="entry name" value="Asn_synthase"/>
    <property type="match status" value="1"/>
</dbReference>
<feature type="binding site" evidence="9">
    <location>
        <begin position="353"/>
        <end position="354"/>
    </location>
    <ligand>
        <name>ATP</name>
        <dbReference type="ChEBI" id="CHEBI:30616"/>
    </ligand>
</feature>
<dbReference type="NCBIfam" id="TIGR01536">
    <property type="entry name" value="asn_synth_AEB"/>
    <property type="match status" value="1"/>
</dbReference>
<keyword evidence="8" id="KW-0061">Asparagine biosynthesis</keyword>
<comment type="pathway">
    <text evidence="1">Amino-acid biosynthesis; L-asparagine biosynthesis; L-asparagine from L-aspartate (L-Gln route): step 1/1.</text>
</comment>
<dbReference type="EC" id="6.3.5.4" evidence="3"/>
<dbReference type="PATRIC" id="fig|1618545.3.peg.31"/>
<dbReference type="AlphaFoldDB" id="A0A0G0H7E7"/>
<keyword evidence="5 9" id="KW-0067">ATP-binding</keyword>
<evidence type="ECO:0000256" key="6">
    <source>
        <dbReference type="ARBA" id="ARBA00022962"/>
    </source>
</evidence>
<dbReference type="InterPro" id="IPR029055">
    <property type="entry name" value="Ntn_hydrolases_N"/>
</dbReference>
<evidence type="ECO:0000256" key="1">
    <source>
        <dbReference type="ARBA" id="ARBA00005187"/>
    </source>
</evidence>
<dbReference type="InterPro" id="IPR014729">
    <property type="entry name" value="Rossmann-like_a/b/a_fold"/>
</dbReference>